<gene>
    <name evidence="2" type="ORF">C7416_10478</name>
</gene>
<dbReference type="GO" id="GO:0016070">
    <property type="term" value="P:RNA metabolic process"/>
    <property type="evidence" value="ECO:0007669"/>
    <property type="project" value="InterPro"/>
</dbReference>
<evidence type="ECO:0000313" key="3">
    <source>
        <dbReference type="Proteomes" id="UP000249638"/>
    </source>
</evidence>
<dbReference type="Pfam" id="PF08845">
    <property type="entry name" value="SymE_toxin"/>
    <property type="match status" value="1"/>
</dbReference>
<accession>A0A2W7PQZ2</accession>
<keyword evidence="3" id="KW-1185">Reference proteome</keyword>
<dbReference type="GO" id="GO:0003723">
    <property type="term" value="F:RNA binding"/>
    <property type="evidence" value="ECO:0007669"/>
    <property type="project" value="InterPro"/>
</dbReference>
<protein>
    <submittedName>
        <fullName evidence="2">Type I toxin-antitoxin system toxin SymE</fullName>
    </submittedName>
</protein>
<dbReference type="AlphaFoldDB" id="A0A2W7PQZ2"/>
<dbReference type="EMBL" id="QKZN01000004">
    <property type="protein sequence ID" value="PZX29075.1"/>
    <property type="molecule type" value="Genomic_DNA"/>
</dbReference>
<feature type="domain" description="Toxin SymE-like" evidence="1">
    <location>
        <begin position="33"/>
        <end position="68"/>
    </location>
</feature>
<dbReference type="GO" id="GO:0005737">
    <property type="term" value="C:cytoplasm"/>
    <property type="evidence" value="ECO:0007669"/>
    <property type="project" value="InterPro"/>
</dbReference>
<proteinExistence type="predicted"/>
<organism evidence="2 3">
    <name type="scientific">Cupriavidus phytorum</name>
    <dbReference type="NCBI Taxonomy" id="3024399"/>
    <lineage>
        <taxon>Bacteria</taxon>
        <taxon>Pseudomonadati</taxon>
        <taxon>Pseudomonadota</taxon>
        <taxon>Betaproteobacteria</taxon>
        <taxon>Burkholderiales</taxon>
        <taxon>Burkholderiaceae</taxon>
        <taxon>Cupriavidus</taxon>
    </lineage>
</organism>
<comment type="caution">
    <text evidence="2">The sequence shown here is derived from an EMBL/GenBank/DDBJ whole genome shotgun (WGS) entry which is preliminary data.</text>
</comment>
<reference evidence="2" key="1">
    <citation type="submission" date="2018-06" db="EMBL/GenBank/DDBJ databases">
        <title>Genomic Encyclopedia of Type Strains, Phase IV (KMG-V): Genome sequencing to study the core and pangenomes of soil and plant-associated prokaryotes.</title>
        <authorList>
            <person name="Whitman W."/>
        </authorList>
    </citation>
    <scope>NUCLEOTIDE SEQUENCE [LARGE SCALE GENOMIC DNA]</scope>
    <source>
        <strain evidence="2">MLR2-44</strain>
    </source>
</reference>
<evidence type="ECO:0000259" key="1">
    <source>
        <dbReference type="Pfam" id="PF08845"/>
    </source>
</evidence>
<dbReference type="InterPro" id="IPR014944">
    <property type="entry name" value="Toxin_SymE-like"/>
</dbReference>
<dbReference type="Proteomes" id="UP000249638">
    <property type="component" value="Unassembled WGS sequence"/>
</dbReference>
<evidence type="ECO:0000313" key="2">
    <source>
        <dbReference type="EMBL" id="PZX29075.1"/>
    </source>
</evidence>
<sequence length="71" mass="7971">MEKSSVRKDVRTVKAGRIHFPVAPALSNNFSGLRAVPWIRLGGVWLEKAGFSIGESLKVKVLRKRVVIWVE</sequence>
<dbReference type="GO" id="GO:0016788">
    <property type="term" value="F:hydrolase activity, acting on ester bonds"/>
    <property type="evidence" value="ECO:0007669"/>
    <property type="project" value="InterPro"/>
</dbReference>
<name>A0A2W7PQZ2_9BURK</name>